<protein>
    <submittedName>
        <fullName evidence="1">Uncharacterized protein</fullName>
    </submittedName>
</protein>
<name>A0A813WAC5_9BILA</name>
<dbReference type="EMBL" id="CAJNOE010000066">
    <property type="protein sequence ID" value="CAF0848473.1"/>
    <property type="molecule type" value="Genomic_DNA"/>
</dbReference>
<dbReference type="AlphaFoldDB" id="A0A813WAC5"/>
<evidence type="ECO:0000313" key="1">
    <source>
        <dbReference type="EMBL" id="CAF0848473.1"/>
    </source>
</evidence>
<gene>
    <name evidence="1" type="ORF">IZO911_LOCUS9459</name>
</gene>
<accession>A0A813WAC5</accession>
<proteinExistence type="predicted"/>
<dbReference type="Proteomes" id="UP000663860">
    <property type="component" value="Unassembled WGS sequence"/>
</dbReference>
<sequence length="315" mass="36405">MDPQRFLELLKDIAWDEKSLTQLRDLSNNVMVVGIGIRESQTDELKVQKWSSRIQQSLMEMKIINLLVRYINGDTVPASITDHLQVSGRNRCIINLTNFSEQFTTNCGATIGPDEPITYNGFYIRDDYFPAKHIMEESLISLRDQSMACLKVDIGIPDQTTNATKYNFWENKQPSLNLLRKKSMDCLDCDLGLRDGTTNERDFNFWDNKVKQSNMEINIINLLMNYINEFNMDSQRFLELLKDIAWDEKSLTQLRDLSNNVMVVGIGIQESQTDELKVQKWSSRIQQSLMEMKIIDLLVRYINGDTAPASITDHL</sequence>
<reference evidence="1" key="1">
    <citation type="submission" date="2021-02" db="EMBL/GenBank/DDBJ databases">
        <authorList>
            <person name="Nowell W R."/>
        </authorList>
    </citation>
    <scope>NUCLEOTIDE SEQUENCE</scope>
</reference>
<evidence type="ECO:0000313" key="2">
    <source>
        <dbReference type="Proteomes" id="UP000663860"/>
    </source>
</evidence>
<organism evidence="1 2">
    <name type="scientific">Adineta steineri</name>
    <dbReference type="NCBI Taxonomy" id="433720"/>
    <lineage>
        <taxon>Eukaryota</taxon>
        <taxon>Metazoa</taxon>
        <taxon>Spiralia</taxon>
        <taxon>Gnathifera</taxon>
        <taxon>Rotifera</taxon>
        <taxon>Eurotatoria</taxon>
        <taxon>Bdelloidea</taxon>
        <taxon>Adinetida</taxon>
        <taxon>Adinetidae</taxon>
        <taxon>Adineta</taxon>
    </lineage>
</organism>
<comment type="caution">
    <text evidence="1">The sequence shown here is derived from an EMBL/GenBank/DDBJ whole genome shotgun (WGS) entry which is preliminary data.</text>
</comment>